<evidence type="ECO:0000259" key="1">
    <source>
        <dbReference type="Pfam" id="PF01402"/>
    </source>
</evidence>
<dbReference type="Pfam" id="PF01402">
    <property type="entry name" value="RHH_1"/>
    <property type="match status" value="1"/>
</dbReference>
<evidence type="ECO:0000313" key="3">
    <source>
        <dbReference type="Proteomes" id="UP001589755"/>
    </source>
</evidence>
<dbReference type="EMBL" id="JBHLXD010000032">
    <property type="protein sequence ID" value="MFC0209905.1"/>
    <property type="molecule type" value="Genomic_DNA"/>
</dbReference>
<reference evidence="2 3" key="1">
    <citation type="submission" date="2024-09" db="EMBL/GenBank/DDBJ databases">
        <authorList>
            <person name="Sun Q."/>
            <person name="Mori K."/>
        </authorList>
    </citation>
    <scope>NUCLEOTIDE SEQUENCE [LARGE SCALE GENOMIC DNA]</scope>
    <source>
        <strain evidence="2 3">CCM 8543</strain>
    </source>
</reference>
<comment type="caution">
    <text evidence="2">The sequence shown here is derived from an EMBL/GenBank/DDBJ whole genome shotgun (WGS) entry which is preliminary data.</text>
</comment>
<dbReference type="SUPFAM" id="SSF47598">
    <property type="entry name" value="Ribbon-helix-helix"/>
    <property type="match status" value="1"/>
</dbReference>
<evidence type="ECO:0000313" key="2">
    <source>
        <dbReference type="EMBL" id="MFC0209905.1"/>
    </source>
</evidence>
<dbReference type="InterPro" id="IPR010985">
    <property type="entry name" value="Ribbon_hlx_hlx"/>
</dbReference>
<feature type="domain" description="Ribbon-helix-helix protein CopG" evidence="1">
    <location>
        <begin position="11"/>
        <end position="50"/>
    </location>
</feature>
<dbReference type="CDD" id="cd21631">
    <property type="entry name" value="RHH_CopG_NikR-like"/>
    <property type="match status" value="1"/>
</dbReference>
<dbReference type="Gene3D" id="1.10.1220.10">
    <property type="entry name" value="Met repressor-like"/>
    <property type="match status" value="1"/>
</dbReference>
<gene>
    <name evidence="2" type="ORF">ACFFJ2_15995</name>
</gene>
<organism evidence="2 3">
    <name type="scientific">Chelativorans intermedius</name>
    <dbReference type="NCBI Taxonomy" id="515947"/>
    <lineage>
        <taxon>Bacteria</taxon>
        <taxon>Pseudomonadati</taxon>
        <taxon>Pseudomonadota</taxon>
        <taxon>Alphaproteobacteria</taxon>
        <taxon>Hyphomicrobiales</taxon>
        <taxon>Phyllobacteriaceae</taxon>
        <taxon>Chelativorans</taxon>
    </lineage>
</organism>
<dbReference type="InterPro" id="IPR002145">
    <property type="entry name" value="CopG"/>
</dbReference>
<protein>
    <submittedName>
        <fullName evidence="2">CopG family transcriptional regulator</fullName>
    </submittedName>
</protein>
<dbReference type="RefSeq" id="WP_261522511.1">
    <property type="nucleotide sequence ID" value="NZ_JAODNW010000029.1"/>
</dbReference>
<proteinExistence type="predicted"/>
<name>A0ABV6DB79_9HYPH</name>
<accession>A0ABV6DB79</accession>
<dbReference type="InterPro" id="IPR013321">
    <property type="entry name" value="Arc_rbn_hlx_hlx"/>
</dbReference>
<keyword evidence="3" id="KW-1185">Reference proteome</keyword>
<sequence>MPNRKKAKPMKRVTITVDPDDYETLDQLARRSDVSASWLIRRSMREFLERHGEDRRIEVRPGREVA</sequence>
<dbReference type="Proteomes" id="UP001589755">
    <property type="component" value="Unassembled WGS sequence"/>
</dbReference>